<keyword evidence="1" id="KW-0732">Signal</keyword>
<keyword evidence="2" id="KW-1185">Reference proteome</keyword>
<dbReference type="KEGG" id="bman:114248853"/>
<feature type="chain" id="PRO_5026875556" evidence="1">
    <location>
        <begin position="19"/>
        <end position="293"/>
    </location>
</feature>
<evidence type="ECO:0000256" key="1">
    <source>
        <dbReference type="SAM" id="SignalP"/>
    </source>
</evidence>
<name>A0A6J2KCQ2_BOMMA</name>
<sequence length="293" mass="32358">MFVKYLLCLILIIKSIESKISIDIDTGIDNPDITVTYAGVQVDLISDDDVTKFNIDDDNLKDAVRTYFGKSPSGVYLKSPTPWGDLYKKYKFEQVSRVLSVKSARLKSITKNPAIITTQDFENASNKTIKVNTGITHTVENTLTTTWTEDKAFSITQEIEYDINVMFTKVSGKTGFSYTSTWGKSEEVTESITIGASTGMEAELQPGQAITAVLSAYTGVLEVEVVYGLSLRGNVVVNFKRSHNGHHFWGPPIQKILTSAGVTNEFTAMETISFGFNVDASLKVFDRETGKPL</sequence>
<gene>
    <name evidence="3" type="primary">LOC114248853</name>
</gene>
<dbReference type="CDD" id="cd20235">
    <property type="entry name" value="PFM_spherulin-2a-like"/>
    <property type="match status" value="1"/>
</dbReference>
<protein>
    <submittedName>
        <fullName evidence="3">Spherulin-2A-like</fullName>
    </submittedName>
</protein>
<evidence type="ECO:0000313" key="2">
    <source>
        <dbReference type="Proteomes" id="UP000504629"/>
    </source>
</evidence>
<evidence type="ECO:0000313" key="3">
    <source>
        <dbReference type="RefSeq" id="XP_028038074.1"/>
    </source>
</evidence>
<reference evidence="3" key="1">
    <citation type="submission" date="2025-08" db="UniProtKB">
        <authorList>
            <consortium name="RefSeq"/>
        </authorList>
    </citation>
    <scope>IDENTIFICATION</scope>
    <source>
        <tissue evidence="3">Silk gland</tissue>
    </source>
</reference>
<dbReference type="GeneID" id="114248853"/>
<accession>A0A6J2KCQ2</accession>
<feature type="signal peptide" evidence="1">
    <location>
        <begin position="1"/>
        <end position="18"/>
    </location>
</feature>
<organism evidence="2 3">
    <name type="scientific">Bombyx mandarina</name>
    <name type="common">Wild silk moth</name>
    <name type="synonym">Wild silkworm</name>
    <dbReference type="NCBI Taxonomy" id="7092"/>
    <lineage>
        <taxon>Eukaryota</taxon>
        <taxon>Metazoa</taxon>
        <taxon>Ecdysozoa</taxon>
        <taxon>Arthropoda</taxon>
        <taxon>Hexapoda</taxon>
        <taxon>Insecta</taxon>
        <taxon>Pterygota</taxon>
        <taxon>Neoptera</taxon>
        <taxon>Endopterygota</taxon>
        <taxon>Lepidoptera</taxon>
        <taxon>Glossata</taxon>
        <taxon>Ditrysia</taxon>
        <taxon>Bombycoidea</taxon>
        <taxon>Bombycidae</taxon>
        <taxon>Bombycinae</taxon>
        <taxon>Bombyx</taxon>
    </lineage>
</organism>
<dbReference type="Proteomes" id="UP000504629">
    <property type="component" value="Unplaced"/>
</dbReference>
<dbReference type="SUPFAM" id="SSF56973">
    <property type="entry name" value="Aerolisin/ETX pore-forming domain"/>
    <property type="match status" value="1"/>
</dbReference>
<dbReference type="AlphaFoldDB" id="A0A6J2KCQ2"/>
<dbReference type="RefSeq" id="XP_028038074.1">
    <property type="nucleotide sequence ID" value="XM_028182273.1"/>
</dbReference>
<proteinExistence type="predicted"/>
<dbReference type="Gene3D" id="2.170.15.10">
    <property type="entry name" value="Proaerolysin, chain A, domain 3"/>
    <property type="match status" value="1"/>
</dbReference>
<dbReference type="OrthoDB" id="8122616at2759"/>